<comment type="caution">
    <text evidence="1">The sequence shown here is derived from an EMBL/GenBank/DDBJ whole genome shotgun (WGS) entry which is preliminary data.</text>
</comment>
<dbReference type="Pfam" id="PF13692">
    <property type="entry name" value="Glyco_trans_1_4"/>
    <property type="match status" value="2"/>
</dbReference>
<dbReference type="Proteomes" id="UP000689967">
    <property type="component" value="Unassembled WGS sequence"/>
</dbReference>
<proteinExistence type="predicted"/>
<evidence type="ECO:0000313" key="1">
    <source>
        <dbReference type="EMBL" id="MBU8547047.1"/>
    </source>
</evidence>
<accession>A0ABS6HH37</accession>
<evidence type="ECO:0000313" key="2">
    <source>
        <dbReference type="Proteomes" id="UP000689967"/>
    </source>
</evidence>
<dbReference type="PANTHER" id="PTHR12526">
    <property type="entry name" value="GLYCOSYLTRANSFERASE"/>
    <property type="match status" value="1"/>
</dbReference>
<dbReference type="RefSeq" id="WP_216879072.1">
    <property type="nucleotide sequence ID" value="NZ_JAERQM010000011.1"/>
</dbReference>
<dbReference type="EMBL" id="JAERQM010000011">
    <property type="protein sequence ID" value="MBU8547047.1"/>
    <property type="molecule type" value="Genomic_DNA"/>
</dbReference>
<reference evidence="1 2" key="1">
    <citation type="submission" date="2021-01" db="EMBL/GenBank/DDBJ databases">
        <title>Roseomonas sp. nov, a bacterium isolated from an oil production mixture in Yumen Oilfield.</title>
        <authorList>
            <person name="Wu D."/>
        </authorList>
    </citation>
    <scope>NUCLEOTIDE SEQUENCE [LARGE SCALE GENOMIC DNA]</scope>
    <source>
        <strain evidence="1 2">ROY-5-3</strain>
    </source>
</reference>
<gene>
    <name evidence="1" type="ORF">JJQ90_25230</name>
</gene>
<protein>
    <submittedName>
        <fullName evidence="1">Glycosyltransferase</fullName>
    </submittedName>
</protein>
<organism evidence="1 2">
    <name type="scientific">Falsiroseomonas oleicola</name>
    <dbReference type="NCBI Taxonomy" id="2801474"/>
    <lineage>
        <taxon>Bacteria</taxon>
        <taxon>Pseudomonadati</taxon>
        <taxon>Pseudomonadota</taxon>
        <taxon>Alphaproteobacteria</taxon>
        <taxon>Acetobacterales</taxon>
        <taxon>Roseomonadaceae</taxon>
        <taxon>Falsiroseomonas</taxon>
    </lineage>
</organism>
<dbReference type="PANTHER" id="PTHR12526:SF600">
    <property type="entry name" value="GLYCOSYL TRANSFERASE GROUP 1"/>
    <property type="match status" value="1"/>
</dbReference>
<name>A0ABS6HH37_9PROT</name>
<sequence>MRILVVSPTPSHPQDAGNRARIHAVLTGLKSAGHSITLCLLDREKVAAEHLDSMRRDWDELILVPHDRGLEKPSLGGRFGLDDWIQPALEEALVALAARRPAFDMVLVEYVFLSRAFTFFPQPNLRFPAPVLKVLDTHDQFGGRDDHLRAIGLAPSFFFTTEAEEARGFARADLVLAIQEEERQAFEAYSPAPVLTLGHIPAGDRPLLPPRAPDGRFVIGYLGSANPMNTRALDRFLAALDLPALAAAGAEIRVAGSAARHLVAGPGLVPLGLVADPDDLYAQVDLVVNPHEGGTGLKIKTVEALSRGRPVIGTAEAFAGLEPQAAWHAAADARALAALAMRAVAEPALRARIAEDSARLWTRYATQVAAEQRRLASPAALRHAALRPRTLLVTDLRFWEERLGNHARIAALARAARAEMDLDLFFLGSMSEAERAQAQALLGGRARLFPTGPLPPTPDAKLPRGMTPFERRSTIASALPIFAQHLATHPPDAVVFEYIRLSWLRHAITQPVMTVIDTHDIMSTRVRNFDHFGRRHFIQIGAAEELQILSAFDLILAIQQEEFRWLEALLPNRVLMAPHVLPPGRRASGNGDDKLRIGFIGGDSPMNRDGLAWLLDQVWPAVAPLGAELHVAGEVCTAMPVGRAGVVLHGSVERPEDFLATLDIGVNPVFYGGGLKIKTVEYLCHGLPSVLTAEALYGISGGAGTAYHLASDRGGFVAALAELVLDTARRARMGDAALAFGRRHFGPAALAPAMRSLAGLARGVARPMPQAPLAASAPTMPNPVAAGPAA</sequence>
<keyword evidence="2" id="KW-1185">Reference proteome</keyword>